<organism evidence="8 9">
    <name type="scientific">Lupinus angustifolius</name>
    <name type="common">Narrow-leaved blue lupine</name>
    <dbReference type="NCBI Taxonomy" id="3871"/>
    <lineage>
        <taxon>Eukaryota</taxon>
        <taxon>Viridiplantae</taxon>
        <taxon>Streptophyta</taxon>
        <taxon>Embryophyta</taxon>
        <taxon>Tracheophyta</taxon>
        <taxon>Spermatophyta</taxon>
        <taxon>Magnoliopsida</taxon>
        <taxon>eudicotyledons</taxon>
        <taxon>Gunneridae</taxon>
        <taxon>Pentapetalae</taxon>
        <taxon>rosids</taxon>
        <taxon>fabids</taxon>
        <taxon>Fabales</taxon>
        <taxon>Fabaceae</taxon>
        <taxon>Papilionoideae</taxon>
        <taxon>50 kb inversion clade</taxon>
        <taxon>genistoids sensu lato</taxon>
        <taxon>core genistoids</taxon>
        <taxon>Genisteae</taxon>
        <taxon>Lupinus</taxon>
    </lineage>
</organism>
<name>A0A1J7GNG1_LUPAN</name>
<accession>A0A1J7GNG1</accession>
<dbReference type="InterPro" id="IPR000916">
    <property type="entry name" value="Bet_v_I/MLP"/>
</dbReference>
<evidence type="ECO:0000259" key="7">
    <source>
        <dbReference type="SMART" id="SM01037"/>
    </source>
</evidence>
<evidence type="ECO:0000256" key="4">
    <source>
        <dbReference type="ARBA" id="ARBA00022801"/>
    </source>
</evidence>
<dbReference type="PANTHER" id="PTHR31338">
    <property type="entry name" value="POLYKETIDE CYCLASE/DEHYDRASE AND LIPID TRANSPORT SUPERFAMILY PROTEIN"/>
    <property type="match status" value="1"/>
</dbReference>
<dbReference type="GO" id="GO:0046872">
    <property type="term" value="F:metal ion binding"/>
    <property type="evidence" value="ECO:0007669"/>
    <property type="project" value="UniProtKB-KW"/>
</dbReference>
<dbReference type="Gene3D" id="3.30.530.20">
    <property type="match status" value="1"/>
</dbReference>
<gene>
    <name evidence="8" type="ORF">TanjilG_14013</name>
</gene>
<dbReference type="STRING" id="3871.A0A1J7GNG1"/>
<comment type="similarity">
    <text evidence="6">Belongs to the MLP family.</text>
</comment>
<dbReference type="EMBL" id="CM007371">
    <property type="protein sequence ID" value="OIW01982.1"/>
    <property type="molecule type" value="Genomic_DNA"/>
</dbReference>
<proteinExistence type="inferred from homology"/>
<comment type="subcellular location">
    <subcellularLocation>
        <location evidence="1">Cytoplasm</location>
        <location evidence="1">Cytosol</location>
    </subcellularLocation>
</comment>
<dbReference type="OrthoDB" id="1847301at2759"/>
<dbReference type="SUPFAM" id="SSF55961">
    <property type="entry name" value="Bet v1-like"/>
    <property type="match status" value="1"/>
</dbReference>
<dbReference type="GO" id="GO:0004518">
    <property type="term" value="F:nuclease activity"/>
    <property type="evidence" value="ECO:0007669"/>
    <property type="project" value="UniProtKB-KW"/>
</dbReference>
<dbReference type="GO" id="GO:0016787">
    <property type="term" value="F:hydrolase activity"/>
    <property type="evidence" value="ECO:0007669"/>
    <property type="project" value="UniProtKB-KW"/>
</dbReference>
<dbReference type="Proteomes" id="UP000188354">
    <property type="component" value="Chromosome LG11"/>
</dbReference>
<dbReference type="GO" id="GO:0005829">
    <property type="term" value="C:cytosol"/>
    <property type="evidence" value="ECO:0007669"/>
    <property type="project" value="UniProtKB-SubCell"/>
</dbReference>
<dbReference type="GO" id="GO:0006952">
    <property type="term" value="P:defense response"/>
    <property type="evidence" value="ECO:0007669"/>
    <property type="project" value="InterPro"/>
</dbReference>
<keyword evidence="5" id="KW-0106">Calcium</keyword>
<dbReference type="OMA" id="HTCHESI"/>
<reference evidence="8 9" key="1">
    <citation type="journal article" date="2017" name="Plant Biotechnol. J.">
        <title>A comprehensive draft genome sequence for lupin (Lupinus angustifolius), an emerging health food: insights into plant-microbe interactions and legume evolution.</title>
        <authorList>
            <person name="Hane J.K."/>
            <person name="Ming Y."/>
            <person name="Kamphuis L.G."/>
            <person name="Nelson M.N."/>
            <person name="Garg G."/>
            <person name="Atkins C.A."/>
            <person name="Bayer P.E."/>
            <person name="Bravo A."/>
            <person name="Bringans S."/>
            <person name="Cannon S."/>
            <person name="Edwards D."/>
            <person name="Foley R."/>
            <person name="Gao L.L."/>
            <person name="Harrison M.J."/>
            <person name="Huang W."/>
            <person name="Hurgobin B."/>
            <person name="Li S."/>
            <person name="Liu C.W."/>
            <person name="McGrath A."/>
            <person name="Morahan G."/>
            <person name="Murray J."/>
            <person name="Weller J."/>
            <person name="Jian J."/>
            <person name="Singh K.B."/>
        </authorList>
    </citation>
    <scope>NUCLEOTIDE SEQUENCE [LARGE SCALE GENOMIC DNA]</scope>
    <source>
        <strain evidence="9">cv. Tanjil</strain>
        <tissue evidence="8">Whole plant</tissue>
    </source>
</reference>
<evidence type="ECO:0000256" key="2">
    <source>
        <dbReference type="ARBA" id="ARBA00022722"/>
    </source>
</evidence>
<evidence type="ECO:0000256" key="3">
    <source>
        <dbReference type="ARBA" id="ARBA00022723"/>
    </source>
</evidence>
<dbReference type="PANTHER" id="PTHR31338:SF16">
    <property type="entry name" value="POLYKETIDE CYCLASE_DEHYDRASE AND LIPID TRANSPORT SUPERFAMILY PROTEIN"/>
    <property type="match status" value="1"/>
</dbReference>
<dbReference type="Gramene" id="OIW01982">
    <property type="protein sequence ID" value="OIW01982"/>
    <property type="gene ID" value="TanjilG_14013"/>
</dbReference>
<keyword evidence="9" id="KW-1185">Reference proteome</keyword>
<keyword evidence="4" id="KW-0378">Hydrolase</keyword>
<evidence type="ECO:0000313" key="8">
    <source>
        <dbReference type="EMBL" id="OIW01982.1"/>
    </source>
</evidence>
<keyword evidence="3" id="KW-0479">Metal-binding</keyword>
<dbReference type="InterPro" id="IPR023393">
    <property type="entry name" value="START-like_dom_sf"/>
</dbReference>
<feature type="domain" description="Bet v I/Major latex protein" evidence="7">
    <location>
        <begin position="2"/>
        <end position="152"/>
    </location>
</feature>
<dbReference type="InterPro" id="IPR052006">
    <property type="entry name" value="MLP-like"/>
</dbReference>
<evidence type="ECO:0000256" key="6">
    <source>
        <dbReference type="ARBA" id="ARBA00038242"/>
    </source>
</evidence>
<dbReference type="KEGG" id="lang:109360187"/>
<dbReference type="AlphaFoldDB" id="A0A1J7GNG1"/>
<dbReference type="SMART" id="SM01037">
    <property type="entry name" value="Bet_v_1"/>
    <property type="match status" value="1"/>
</dbReference>
<evidence type="ECO:0000256" key="5">
    <source>
        <dbReference type="ARBA" id="ARBA00022837"/>
    </source>
</evidence>
<protein>
    <recommendedName>
        <fullName evidence="7">Bet v I/Major latex protein domain-containing protein</fullName>
    </recommendedName>
</protein>
<sequence>MAVSGKLNTEIGIETPAEKFFSFFAKQLQHVQNITDRIHEAKVHQGHDWHHHDSVKEWTFTVEGTVTTCKENIEFIDLENKSMTFNLFDGDVTQLYKILKINLQVIDKDDSGAIANCTVEYEKINESVEAPSGYLDYVTKVIKDADHHLLVA</sequence>
<dbReference type="Pfam" id="PF00407">
    <property type="entry name" value="Bet_v_1"/>
    <property type="match status" value="1"/>
</dbReference>
<evidence type="ECO:0000313" key="9">
    <source>
        <dbReference type="Proteomes" id="UP000188354"/>
    </source>
</evidence>
<keyword evidence="2" id="KW-0540">Nuclease</keyword>
<evidence type="ECO:0000256" key="1">
    <source>
        <dbReference type="ARBA" id="ARBA00004514"/>
    </source>
</evidence>